<dbReference type="Pfam" id="PF08327">
    <property type="entry name" value="AHSA1"/>
    <property type="match status" value="1"/>
</dbReference>
<gene>
    <name evidence="3" type="ORF">AWU65_06930</name>
</gene>
<evidence type="ECO:0000256" key="1">
    <source>
        <dbReference type="ARBA" id="ARBA00006817"/>
    </source>
</evidence>
<name>A0A163HUC3_9BACL</name>
<dbReference type="InterPro" id="IPR023393">
    <property type="entry name" value="START-like_dom_sf"/>
</dbReference>
<feature type="domain" description="PDZ" evidence="2">
    <location>
        <begin position="154"/>
        <end position="216"/>
    </location>
</feature>
<dbReference type="InterPro" id="IPR013538">
    <property type="entry name" value="ASHA1/2-like_C"/>
</dbReference>
<protein>
    <recommendedName>
        <fullName evidence="2">PDZ domain-containing protein</fullName>
    </recommendedName>
</protein>
<dbReference type="InterPro" id="IPR001478">
    <property type="entry name" value="PDZ"/>
</dbReference>
<dbReference type="CDD" id="cd07814">
    <property type="entry name" value="SRPBCC_CalC_Aha1-like"/>
    <property type="match status" value="1"/>
</dbReference>
<dbReference type="Proteomes" id="UP000076796">
    <property type="component" value="Unassembled WGS sequence"/>
</dbReference>
<dbReference type="Gene3D" id="3.30.530.20">
    <property type="match status" value="1"/>
</dbReference>
<dbReference type="EMBL" id="LWMH01000001">
    <property type="protein sequence ID" value="KZS45666.1"/>
    <property type="molecule type" value="Genomic_DNA"/>
</dbReference>
<sequence length="236" mass="26800">MTAIFKNVKREIVIRTTPERAWKALTEPQERNRWETRHCEIDLKVGGQVALDYGWGVSYIGTIEELIPNRRLTLRGEDNELTIWTMEPHLDGTLVGIEYTGLWSNEQEYMMMDNMAFGTYRFMRNMKSVLEDEADMRSTFWSSWIGMNHYTYRGDSLEGVKVVEVLPGTSADGSLEAGDIITGADGQVIRSYDELEDKVTSMEPGEKVEIGFVRGGEPLSVTLTVLPYGQRNVTQA</sequence>
<dbReference type="InterPro" id="IPR036034">
    <property type="entry name" value="PDZ_sf"/>
</dbReference>
<dbReference type="OrthoDB" id="2721194at2"/>
<dbReference type="PROSITE" id="PS50106">
    <property type="entry name" value="PDZ"/>
    <property type="match status" value="1"/>
</dbReference>
<comment type="caution">
    <text evidence="3">The sequence shown here is derived from an EMBL/GenBank/DDBJ whole genome shotgun (WGS) entry which is preliminary data.</text>
</comment>
<dbReference type="GeneID" id="97553014"/>
<dbReference type="Pfam" id="PF13180">
    <property type="entry name" value="PDZ_2"/>
    <property type="match status" value="1"/>
</dbReference>
<proteinExistence type="inferred from homology"/>
<evidence type="ECO:0000313" key="4">
    <source>
        <dbReference type="Proteomes" id="UP000076796"/>
    </source>
</evidence>
<dbReference type="AlphaFoldDB" id="A0A163HUC3"/>
<dbReference type="SMART" id="SM00228">
    <property type="entry name" value="PDZ"/>
    <property type="match status" value="1"/>
</dbReference>
<evidence type="ECO:0000313" key="3">
    <source>
        <dbReference type="EMBL" id="KZS45666.1"/>
    </source>
</evidence>
<dbReference type="RefSeq" id="WP_006212971.1">
    <property type="nucleotide sequence ID" value="NZ_CBCSBX010000019.1"/>
</dbReference>
<dbReference type="KEGG" id="pglu:A3958_06855"/>
<keyword evidence="4" id="KW-1185">Reference proteome</keyword>
<dbReference type="Gene3D" id="2.30.42.10">
    <property type="match status" value="1"/>
</dbReference>
<dbReference type="SUPFAM" id="SSF50156">
    <property type="entry name" value="PDZ domain-like"/>
    <property type="match status" value="1"/>
</dbReference>
<evidence type="ECO:0000259" key="2">
    <source>
        <dbReference type="PROSITE" id="PS50106"/>
    </source>
</evidence>
<dbReference type="SUPFAM" id="SSF55961">
    <property type="entry name" value="Bet v1-like"/>
    <property type="match status" value="1"/>
</dbReference>
<dbReference type="STRING" id="59843.A3958_06855"/>
<comment type="similarity">
    <text evidence="1">Belongs to the AHA1 family.</text>
</comment>
<organism evidence="3 4">
    <name type="scientific">Paenibacillus glucanolyticus</name>
    <dbReference type="NCBI Taxonomy" id="59843"/>
    <lineage>
        <taxon>Bacteria</taxon>
        <taxon>Bacillati</taxon>
        <taxon>Bacillota</taxon>
        <taxon>Bacilli</taxon>
        <taxon>Bacillales</taxon>
        <taxon>Paenibacillaceae</taxon>
        <taxon>Paenibacillus</taxon>
    </lineage>
</organism>
<reference evidence="3" key="1">
    <citation type="journal article" date="2016" name="Genome Announc.">
        <title>Draft genomes of two strains of Paenibacillus glucanolyticus with capability to degrade lignocellulose.</title>
        <authorList>
            <person name="Mathews S.L."/>
            <person name="Pawlak J."/>
            <person name="Grunden A.M."/>
        </authorList>
    </citation>
    <scope>NUCLEOTIDE SEQUENCE [LARGE SCALE GENOMIC DNA]</scope>
    <source>
        <strain evidence="3">SLM1</strain>
    </source>
</reference>
<accession>A0A163HUC3</accession>